<dbReference type="PANTHER" id="PTHR10174:SF130">
    <property type="entry name" value="ALPHA-TOCOPHEROL TRANSFER PROTEIN-LIKE"/>
    <property type="match status" value="1"/>
</dbReference>
<feature type="non-terminal residue" evidence="2">
    <location>
        <position position="1"/>
    </location>
</feature>
<dbReference type="OrthoDB" id="6432908at2759"/>
<dbReference type="Proteomes" id="UP000499080">
    <property type="component" value="Unassembled WGS sequence"/>
</dbReference>
<dbReference type="AlphaFoldDB" id="A0A4Y2UN53"/>
<evidence type="ECO:0000259" key="1">
    <source>
        <dbReference type="PROSITE" id="PS50191"/>
    </source>
</evidence>
<sequence>IDYKKFTFAHRFYLEIVAFNQLLENPVNQICGGTFIFDYEGMGIRGFLEFTPFWMRMLVESLLNAFPCRLKSVHLVNTPSFFPLIMKLVNPFLLKKIQNRVFFHSKSDWENLHALISPNILPEKYGGKLKQNELIDALKNLKEQEEKFLQLFAFGNIETKNARQSLKVFE</sequence>
<accession>A0A4Y2UN53</accession>
<feature type="domain" description="CRAL-TRIO" evidence="1">
    <location>
        <begin position="1"/>
        <end position="133"/>
    </location>
</feature>
<name>A0A4Y2UN53_ARAVE</name>
<dbReference type="Gene3D" id="3.40.525.10">
    <property type="entry name" value="CRAL-TRIO lipid binding domain"/>
    <property type="match status" value="1"/>
</dbReference>
<dbReference type="EMBL" id="BGPR01037509">
    <property type="protein sequence ID" value="GBO13116.1"/>
    <property type="molecule type" value="Genomic_DNA"/>
</dbReference>
<dbReference type="GO" id="GO:1902936">
    <property type="term" value="F:phosphatidylinositol bisphosphate binding"/>
    <property type="evidence" value="ECO:0007669"/>
    <property type="project" value="TreeGrafter"/>
</dbReference>
<dbReference type="PRINTS" id="PR00180">
    <property type="entry name" value="CRETINALDHBP"/>
</dbReference>
<protein>
    <submittedName>
        <fullName evidence="2">Alpha-tocopherol transfer protein-like</fullName>
    </submittedName>
</protein>
<keyword evidence="3" id="KW-1185">Reference proteome</keyword>
<dbReference type="InterPro" id="IPR001251">
    <property type="entry name" value="CRAL-TRIO_dom"/>
</dbReference>
<dbReference type="Pfam" id="PF00650">
    <property type="entry name" value="CRAL_TRIO"/>
    <property type="match status" value="1"/>
</dbReference>
<comment type="caution">
    <text evidence="2">The sequence shown here is derived from an EMBL/GenBank/DDBJ whole genome shotgun (WGS) entry which is preliminary data.</text>
</comment>
<reference evidence="2 3" key="1">
    <citation type="journal article" date="2019" name="Sci. Rep.">
        <title>Orb-weaving spider Araneus ventricosus genome elucidates the spidroin gene catalogue.</title>
        <authorList>
            <person name="Kono N."/>
            <person name="Nakamura H."/>
            <person name="Ohtoshi R."/>
            <person name="Moran D.A.P."/>
            <person name="Shinohara A."/>
            <person name="Yoshida Y."/>
            <person name="Fujiwara M."/>
            <person name="Mori M."/>
            <person name="Tomita M."/>
            <person name="Arakawa K."/>
        </authorList>
    </citation>
    <scope>NUCLEOTIDE SEQUENCE [LARGE SCALE GENOMIC DNA]</scope>
</reference>
<dbReference type="InterPro" id="IPR036865">
    <property type="entry name" value="CRAL-TRIO_dom_sf"/>
</dbReference>
<proteinExistence type="predicted"/>
<evidence type="ECO:0000313" key="2">
    <source>
        <dbReference type="EMBL" id="GBO13116.1"/>
    </source>
</evidence>
<dbReference type="CDD" id="cd00170">
    <property type="entry name" value="SEC14"/>
    <property type="match status" value="1"/>
</dbReference>
<dbReference type="GO" id="GO:0016020">
    <property type="term" value="C:membrane"/>
    <property type="evidence" value="ECO:0007669"/>
    <property type="project" value="TreeGrafter"/>
</dbReference>
<organism evidence="2 3">
    <name type="scientific">Araneus ventricosus</name>
    <name type="common">Orbweaver spider</name>
    <name type="synonym">Epeira ventricosa</name>
    <dbReference type="NCBI Taxonomy" id="182803"/>
    <lineage>
        <taxon>Eukaryota</taxon>
        <taxon>Metazoa</taxon>
        <taxon>Ecdysozoa</taxon>
        <taxon>Arthropoda</taxon>
        <taxon>Chelicerata</taxon>
        <taxon>Arachnida</taxon>
        <taxon>Araneae</taxon>
        <taxon>Araneomorphae</taxon>
        <taxon>Entelegynae</taxon>
        <taxon>Araneoidea</taxon>
        <taxon>Araneidae</taxon>
        <taxon>Araneus</taxon>
    </lineage>
</organism>
<gene>
    <name evidence="2" type="primary">Ttpal_4</name>
    <name evidence="2" type="ORF">AVEN_50294_1</name>
</gene>
<dbReference type="SUPFAM" id="SSF52087">
    <property type="entry name" value="CRAL/TRIO domain"/>
    <property type="match status" value="1"/>
</dbReference>
<dbReference type="PROSITE" id="PS50191">
    <property type="entry name" value="CRAL_TRIO"/>
    <property type="match status" value="1"/>
</dbReference>
<dbReference type="PANTHER" id="PTHR10174">
    <property type="entry name" value="ALPHA-TOCOPHEROL TRANSFER PROTEIN-RELATED"/>
    <property type="match status" value="1"/>
</dbReference>
<evidence type="ECO:0000313" key="3">
    <source>
        <dbReference type="Proteomes" id="UP000499080"/>
    </source>
</evidence>
<dbReference type="SMART" id="SM00516">
    <property type="entry name" value="SEC14"/>
    <property type="match status" value="1"/>
</dbReference>